<evidence type="ECO:0000259" key="3">
    <source>
        <dbReference type="Pfam" id="PF25390"/>
    </source>
</evidence>
<evidence type="ECO:0000256" key="2">
    <source>
        <dbReference type="PROSITE-ProRule" id="PRU00235"/>
    </source>
</evidence>
<evidence type="ECO:0000313" key="4">
    <source>
        <dbReference type="EMBL" id="KAA0148934.1"/>
    </source>
</evidence>
<dbReference type="Proteomes" id="UP000323011">
    <property type="component" value="Unassembled WGS sequence"/>
</dbReference>
<feature type="repeat" description="RCC1" evidence="2">
    <location>
        <begin position="151"/>
        <end position="208"/>
    </location>
</feature>
<dbReference type="Pfam" id="PF13540">
    <property type="entry name" value="RCC1_2"/>
    <property type="match status" value="6"/>
</dbReference>
<reference evidence="4 5" key="1">
    <citation type="submission" date="2019-07" db="EMBL/GenBank/DDBJ databases">
        <title>Genomes of Cafeteria roenbergensis.</title>
        <authorList>
            <person name="Fischer M.G."/>
            <person name="Hackl T."/>
            <person name="Roman M."/>
        </authorList>
    </citation>
    <scope>NUCLEOTIDE SEQUENCE [LARGE SCALE GENOMIC DNA]</scope>
    <source>
        <strain evidence="4 5">BVI</strain>
    </source>
</reference>
<feature type="repeat" description="RCC1" evidence="2">
    <location>
        <begin position="209"/>
        <end position="266"/>
    </location>
</feature>
<dbReference type="InterPro" id="IPR013783">
    <property type="entry name" value="Ig-like_fold"/>
</dbReference>
<proteinExistence type="predicted"/>
<sequence length="1214" mass="122201">MVPESPFGLVAELQQRIAIEASAGGYHSLVLLDDGTVRAFGSRQYGQLGYGAAGPLTYELPVAARDAGPVPLGGKAVAVSAGYQHSLVLLEDGTVRAFGAAWSGKLGYGAESTVGGSPDNLPEHAGPVPLGGRALSVSAGDDHSLALLEDRTVRAFGWGLFGQLGYGTKIDIGDTPTTRPVDAGPVPLGGLASSVDAGARHSIVMLEDGTVRAFGIAFDGRLGYGQASDVGDKVTTRPKDMGPVPLGGRAVAASAGGEHSLVLVADGTVRAFGAGNFGQLGYGSTGSVGNTQPTRPDRAGPVPLGGRAVAVSAGGRHSLVMLDDGTVRAFGSVRDGRLGYGMRTDVGSTQATRPADVGPVPLAGRAVAVSAGESHSVVILEDGTVSAFGDGSFVAVSAGYDHSLVLIDDGTVRAFGSGWSGCLGYPSTVQAGDTPATRPEDLGPVPLGGRAVAVSAGGFHSLVLLDDGTVRAFGRGADGQLGYGSASNVGDSETARVDEAGPVPLGGRAVAVDGSLSNAGDTLATRPVAVGPVPLGGWVVAASAGDSHSLVLLEDGTVRAFGSAWNGQLGYGFRVDWANPFRALPADLGPVPLGGGAVAISAGVSHSLVVLEDGTLRAFGQGSDGQLGYGSTSPVGITQTTRPVDAGPVPLGGRVSVVSAGWYHSLVVLEDGTVLAFGEGSDGKLGYGSTEDVGVAPGWMVDTRVAVPPRAVLAQTQGRQACDRPASFPITSMMLAGDSPSLPYPIHSIDARELPDGRAVDGTIASWRVGVDFVPLSEAARAVSCEGLDAPEVWPSPGTVEVVVGGQSTGAVSGVFEGVARPSVQAVSEAVLGPAGLWRAVLHGSALWRSSTAEDVANVTIGSGSGRLGAVAWHDPGAASGTLPGSYLGFDLPRGAAAGARVHVVSSAGLVSTGSVAVSFARISVESAWPDHLLAGEQNATVVLRGRNLALRDSDIDAIRVGGVRCASWRVTQAARAVSCEGLDAPEVWPSPGTVEVVVGGQSTGAVSGVFEGVARPSVQAILVAASGGAVRGAKVLLHGTGFGKRTSSISNVTFGGWPATSFRLLDHSAGLLEATLPAGVGSVQVRVVSATGLDSGALAAPSLLYAAPSVVRCEPPALLAGPKSQSLTIFGTNLGFKVTDVDSVEVEVFEAVPLPELLDASPRVVSPGTLISLQGRYFGKRHQDLAKWTWHGILASLTGSLSVGCTPEGPSSV</sequence>
<feature type="repeat" description="RCC1" evidence="2">
    <location>
        <begin position="267"/>
        <end position="324"/>
    </location>
</feature>
<feature type="domain" description="RCC1-like" evidence="3">
    <location>
        <begin position="7"/>
        <end position="294"/>
    </location>
</feature>
<feature type="repeat" description="RCC1" evidence="2">
    <location>
        <begin position="93"/>
        <end position="150"/>
    </location>
</feature>
<organism evidence="4 5">
    <name type="scientific">Cafeteria roenbergensis</name>
    <name type="common">Marine flagellate</name>
    <dbReference type="NCBI Taxonomy" id="33653"/>
    <lineage>
        <taxon>Eukaryota</taxon>
        <taxon>Sar</taxon>
        <taxon>Stramenopiles</taxon>
        <taxon>Bigyra</taxon>
        <taxon>Opalozoa</taxon>
        <taxon>Bicosoecida</taxon>
        <taxon>Cafeteriaceae</taxon>
        <taxon>Cafeteria</taxon>
    </lineage>
</organism>
<feature type="repeat" description="RCC1" evidence="2">
    <location>
        <begin position="410"/>
        <end position="467"/>
    </location>
</feature>
<accession>A0A5A8C8J9</accession>
<dbReference type="AlphaFoldDB" id="A0A5A8C8J9"/>
<feature type="repeat" description="RCC1" evidence="2">
    <location>
        <begin position="35"/>
        <end position="92"/>
    </location>
</feature>
<dbReference type="PANTHER" id="PTHR22872:SF2">
    <property type="entry name" value="INHIBITOR OF BRUTON TYROSINE KINASE"/>
    <property type="match status" value="1"/>
</dbReference>
<feature type="repeat" description="RCC1" evidence="2">
    <location>
        <begin position="556"/>
        <end position="613"/>
    </location>
</feature>
<feature type="repeat" description="RCC1" evidence="2">
    <location>
        <begin position="325"/>
        <end position="382"/>
    </location>
</feature>
<name>A0A5A8C8J9_CAFRO</name>
<feature type="repeat" description="RCC1" evidence="2">
    <location>
        <begin position="614"/>
        <end position="671"/>
    </location>
</feature>
<evidence type="ECO:0000313" key="5">
    <source>
        <dbReference type="Proteomes" id="UP000323011"/>
    </source>
</evidence>
<dbReference type="InterPro" id="IPR000408">
    <property type="entry name" value="Reg_chr_condens"/>
</dbReference>
<dbReference type="InterPro" id="IPR009091">
    <property type="entry name" value="RCC1/BLIP-II"/>
</dbReference>
<protein>
    <recommendedName>
        <fullName evidence="3">RCC1-like domain-containing protein</fullName>
    </recommendedName>
</protein>
<dbReference type="InterPro" id="IPR058923">
    <property type="entry name" value="RCC1-like_dom"/>
</dbReference>
<dbReference type="SUPFAM" id="SSF50985">
    <property type="entry name" value="RCC1/BLIP-II"/>
    <property type="match status" value="3"/>
</dbReference>
<dbReference type="PANTHER" id="PTHR22872">
    <property type="entry name" value="BTK-BINDING PROTEIN-RELATED"/>
    <property type="match status" value="1"/>
</dbReference>
<dbReference type="InterPro" id="IPR014756">
    <property type="entry name" value="Ig_E-set"/>
</dbReference>
<dbReference type="InterPro" id="IPR051625">
    <property type="entry name" value="Signaling_Regulatory_Domain"/>
</dbReference>
<feature type="repeat" description="RCC1" evidence="2">
    <location>
        <begin position="468"/>
        <end position="555"/>
    </location>
</feature>
<dbReference type="Gene3D" id="2.60.40.10">
    <property type="entry name" value="Immunoglobulins"/>
    <property type="match status" value="1"/>
</dbReference>
<dbReference type="PROSITE" id="PS00626">
    <property type="entry name" value="RCC1_2"/>
    <property type="match status" value="11"/>
</dbReference>
<gene>
    <name evidence="4" type="ORF">FNF29_06407</name>
</gene>
<dbReference type="Gene3D" id="2.130.10.30">
    <property type="entry name" value="Regulator of chromosome condensation 1/beta-lactamase-inhibitor protein II"/>
    <property type="match status" value="4"/>
</dbReference>
<dbReference type="PRINTS" id="PR00633">
    <property type="entry name" value="RCCNDNSATION"/>
</dbReference>
<dbReference type="SUPFAM" id="SSF81296">
    <property type="entry name" value="E set domains"/>
    <property type="match status" value="1"/>
</dbReference>
<comment type="caution">
    <text evidence="4">The sequence shown here is derived from an EMBL/GenBank/DDBJ whole genome shotgun (WGS) entry which is preliminary data.</text>
</comment>
<dbReference type="EMBL" id="VLTN01000048">
    <property type="protein sequence ID" value="KAA0148934.1"/>
    <property type="molecule type" value="Genomic_DNA"/>
</dbReference>
<keyword evidence="5" id="KW-1185">Reference proteome</keyword>
<evidence type="ECO:0000256" key="1">
    <source>
        <dbReference type="ARBA" id="ARBA00022737"/>
    </source>
</evidence>
<dbReference type="PROSITE" id="PS50012">
    <property type="entry name" value="RCC1_3"/>
    <property type="match status" value="10"/>
</dbReference>
<dbReference type="Pfam" id="PF25390">
    <property type="entry name" value="WD40_RLD"/>
    <property type="match status" value="1"/>
</dbReference>
<keyword evidence="1" id="KW-0677">Repeat</keyword>